<comment type="caution">
    <text evidence="2">The sequence shown here is derived from an EMBL/GenBank/DDBJ whole genome shotgun (WGS) entry which is preliminary data.</text>
</comment>
<evidence type="ECO:0000256" key="1">
    <source>
        <dbReference type="SAM" id="MobiDB-lite"/>
    </source>
</evidence>
<protein>
    <submittedName>
        <fullName evidence="2">Uncharacterized protein</fullName>
    </submittedName>
</protein>
<feature type="region of interest" description="Disordered" evidence="1">
    <location>
        <begin position="129"/>
        <end position="148"/>
    </location>
</feature>
<dbReference type="OMA" id="CKTTITH"/>
<dbReference type="EMBL" id="MKGL01000002">
    <property type="protein sequence ID" value="RNF12737.1"/>
    <property type="molecule type" value="Genomic_DNA"/>
</dbReference>
<dbReference type="AlphaFoldDB" id="A0A422P4U0"/>
<keyword evidence="3" id="KW-1185">Reference proteome</keyword>
<dbReference type="GeneID" id="40324022"/>
<evidence type="ECO:0000313" key="2">
    <source>
        <dbReference type="EMBL" id="RNF12737.1"/>
    </source>
</evidence>
<reference evidence="2 3" key="1">
    <citation type="journal article" date="2018" name="BMC Genomics">
        <title>Genomic comparison of Trypanosoma conorhini and Trypanosoma rangeli to Trypanosoma cruzi strains of high and low virulence.</title>
        <authorList>
            <person name="Bradwell K.R."/>
            <person name="Koparde V.N."/>
            <person name="Matveyev A.V."/>
            <person name="Serrano M.G."/>
            <person name="Alves J.M."/>
            <person name="Parikh H."/>
            <person name="Huang B."/>
            <person name="Lee V."/>
            <person name="Espinosa-Alvarez O."/>
            <person name="Ortiz P.A."/>
            <person name="Costa-Martins A.G."/>
            <person name="Teixeira M.M."/>
            <person name="Buck G.A."/>
        </authorList>
    </citation>
    <scope>NUCLEOTIDE SEQUENCE [LARGE SCALE GENOMIC DNA]</scope>
    <source>
        <strain evidence="2 3">AM80</strain>
    </source>
</reference>
<name>A0A422P4U0_TRYRA</name>
<proteinExistence type="predicted"/>
<dbReference type="Proteomes" id="UP000283634">
    <property type="component" value="Unassembled WGS sequence"/>
</dbReference>
<accession>A0A422P4U0</accession>
<dbReference type="RefSeq" id="XP_029242927.1">
    <property type="nucleotide sequence ID" value="XM_029377184.1"/>
</dbReference>
<sequence length="410" mass="45236">MSGLWSFRDTAAPLPCLSDTARASLPNAAIDDFMDGMAVEVSDTSIEDPVRVFDVAADVDGAVREVQNAWLERIVGHEKTPPYHLRIPHQEASDMATAPPEARDATLYEGEPLSSEDMIVVKSLLKMQGTSKEAKTNSRGRRRCLSTSTPPVLHASTVMSQRKGRQSLSGAKTACDTGMKAQKVINCPSDGYTQEEMRLLDGDCSAKRTPKVTRHVFQKLPCAFVERMERRAAQRRLARSALGNSSLLDRATGDVSTMQNIPAHGATKTRPTLRYDALSFELQVALISLETTQNTGTGLERCCQYEAIALRWHSAHVKKKVWRCWCNSQRIRANRCVKHAVTSLTKNAPVACVLSQDDHGSTLGSVHHAELLKLNLANIQLLRWYFVLWAAFLETARDGGMPLGKLAEIP</sequence>
<evidence type="ECO:0000313" key="3">
    <source>
        <dbReference type="Proteomes" id="UP000283634"/>
    </source>
</evidence>
<organism evidence="2 3">
    <name type="scientific">Trypanosoma rangeli</name>
    <dbReference type="NCBI Taxonomy" id="5698"/>
    <lineage>
        <taxon>Eukaryota</taxon>
        <taxon>Discoba</taxon>
        <taxon>Euglenozoa</taxon>
        <taxon>Kinetoplastea</taxon>
        <taxon>Metakinetoplastina</taxon>
        <taxon>Trypanosomatida</taxon>
        <taxon>Trypanosomatidae</taxon>
        <taxon>Trypanosoma</taxon>
        <taxon>Herpetosoma</taxon>
    </lineage>
</organism>
<gene>
    <name evidence="2" type="ORF">TraAM80_00089</name>
</gene>
<dbReference type="OrthoDB" id="252262at2759"/>